<reference evidence="3" key="1">
    <citation type="journal article" date="2005" name="Nature">
        <title>The map-based sequence of the rice genome.</title>
        <authorList>
            <consortium name="International rice genome sequencing project (IRGSP)"/>
            <person name="Matsumoto T."/>
            <person name="Wu J."/>
            <person name="Kanamori H."/>
            <person name="Katayose Y."/>
            <person name="Fujisawa M."/>
            <person name="Namiki N."/>
            <person name="Mizuno H."/>
            <person name="Yamamoto K."/>
            <person name="Antonio B.A."/>
            <person name="Baba T."/>
            <person name="Sakata K."/>
            <person name="Nagamura Y."/>
            <person name="Aoki H."/>
            <person name="Arikawa K."/>
            <person name="Arita K."/>
            <person name="Bito T."/>
            <person name="Chiden Y."/>
            <person name="Fujitsuka N."/>
            <person name="Fukunaka R."/>
            <person name="Hamada M."/>
            <person name="Harada C."/>
            <person name="Hayashi A."/>
            <person name="Hijishita S."/>
            <person name="Honda M."/>
            <person name="Hosokawa S."/>
            <person name="Ichikawa Y."/>
            <person name="Idonuma A."/>
            <person name="Iijima M."/>
            <person name="Ikeda M."/>
            <person name="Ikeno M."/>
            <person name="Ito K."/>
            <person name="Ito S."/>
            <person name="Ito T."/>
            <person name="Ito Y."/>
            <person name="Ito Y."/>
            <person name="Iwabuchi A."/>
            <person name="Kamiya K."/>
            <person name="Karasawa W."/>
            <person name="Kurita K."/>
            <person name="Katagiri S."/>
            <person name="Kikuta A."/>
            <person name="Kobayashi H."/>
            <person name="Kobayashi N."/>
            <person name="Machita K."/>
            <person name="Maehara T."/>
            <person name="Masukawa M."/>
            <person name="Mizubayashi T."/>
            <person name="Mukai Y."/>
            <person name="Nagasaki H."/>
            <person name="Nagata Y."/>
            <person name="Naito S."/>
            <person name="Nakashima M."/>
            <person name="Nakama Y."/>
            <person name="Nakamichi Y."/>
            <person name="Nakamura M."/>
            <person name="Meguro A."/>
            <person name="Negishi M."/>
            <person name="Ohta I."/>
            <person name="Ohta T."/>
            <person name="Okamoto M."/>
            <person name="Ono N."/>
            <person name="Saji S."/>
            <person name="Sakaguchi M."/>
            <person name="Sakai K."/>
            <person name="Shibata M."/>
            <person name="Shimokawa T."/>
            <person name="Song J."/>
            <person name="Takazaki Y."/>
            <person name="Terasawa K."/>
            <person name="Tsugane M."/>
            <person name="Tsuji K."/>
            <person name="Ueda S."/>
            <person name="Waki K."/>
            <person name="Yamagata H."/>
            <person name="Yamamoto M."/>
            <person name="Yamamoto S."/>
            <person name="Yamane H."/>
            <person name="Yoshiki S."/>
            <person name="Yoshihara R."/>
            <person name="Yukawa K."/>
            <person name="Zhong H."/>
            <person name="Yano M."/>
            <person name="Yuan Q."/>
            <person name="Ouyang S."/>
            <person name="Liu J."/>
            <person name="Jones K.M."/>
            <person name="Gansberger K."/>
            <person name="Moffat K."/>
            <person name="Hill J."/>
            <person name="Bera J."/>
            <person name="Fadrosh D."/>
            <person name="Jin S."/>
            <person name="Johri S."/>
            <person name="Kim M."/>
            <person name="Overton L."/>
            <person name="Reardon M."/>
            <person name="Tsitrin T."/>
            <person name="Vuong H."/>
            <person name="Weaver B."/>
            <person name="Ciecko A."/>
            <person name="Tallon L."/>
            <person name="Jackson J."/>
            <person name="Pai G."/>
            <person name="Aken S.V."/>
            <person name="Utterback T."/>
            <person name="Reidmuller S."/>
            <person name="Feldblyum T."/>
            <person name="Hsiao J."/>
            <person name="Zismann V."/>
            <person name="Iobst S."/>
            <person name="de Vazeille A.R."/>
            <person name="Buell C.R."/>
            <person name="Ying K."/>
            <person name="Li Y."/>
            <person name="Lu T."/>
            <person name="Huang Y."/>
            <person name="Zhao Q."/>
            <person name="Feng Q."/>
            <person name="Zhang L."/>
            <person name="Zhu J."/>
            <person name="Weng Q."/>
            <person name="Mu J."/>
            <person name="Lu Y."/>
            <person name="Fan D."/>
            <person name="Liu Y."/>
            <person name="Guan J."/>
            <person name="Zhang Y."/>
            <person name="Yu S."/>
            <person name="Liu X."/>
            <person name="Zhang Y."/>
            <person name="Hong G."/>
            <person name="Han B."/>
            <person name="Choisne N."/>
            <person name="Demange N."/>
            <person name="Orjeda G."/>
            <person name="Samain S."/>
            <person name="Cattolico L."/>
            <person name="Pelletier E."/>
            <person name="Couloux A."/>
            <person name="Segurens B."/>
            <person name="Wincker P."/>
            <person name="D'Hont A."/>
            <person name="Scarpelli C."/>
            <person name="Weissenbach J."/>
            <person name="Salanoubat M."/>
            <person name="Quetier F."/>
            <person name="Yu Y."/>
            <person name="Kim H.R."/>
            <person name="Rambo T."/>
            <person name="Currie J."/>
            <person name="Collura K."/>
            <person name="Luo M."/>
            <person name="Yang T."/>
            <person name="Ammiraju J.S.S."/>
            <person name="Engler F."/>
            <person name="Soderlund C."/>
            <person name="Wing R.A."/>
            <person name="Palmer L.E."/>
            <person name="de la Bastide M."/>
            <person name="Spiegel L."/>
            <person name="Nascimento L."/>
            <person name="Zutavern T."/>
            <person name="O'Shaughnessy A."/>
            <person name="Dike S."/>
            <person name="Dedhia N."/>
            <person name="Preston R."/>
            <person name="Balija V."/>
            <person name="McCombie W.R."/>
            <person name="Chow T."/>
            <person name="Chen H."/>
            <person name="Chung M."/>
            <person name="Chen C."/>
            <person name="Shaw J."/>
            <person name="Wu H."/>
            <person name="Hsiao K."/>
            <person name="Chao Y."/>
            <person name="Chu M."/>
            <person name="Cheng C."/>
            <person name="Hour A."/>
            <person name="Lee P."/>
            <person name="Lin S."/>
            <person name="Lin Y."/>
            <person name="Liou J."/>
            <person name="Liu S."/>
            <person name="Hsing Y."/>
            <person name="Raghuvanshi S."/>
            <person name="Mohanty A."/>
            <person name="Bharti A.K."/>
            <person name="Gaur A."/>
            <person name="Gupta V."/>
            <person name="Kumar D."/>
            <person name="Ravi V."/>
            <person name="Vij S."/>
            <person name="Kapur A."/>
            <person name="Khurana P."/>
            <person name="Khurana P."/>
            <person name="Khurana J.P."/>
            <person name="Tyagi A.K."/>
            <person name="Gaikwad K."/>
            <person name="Singh A."/>
            <person name="Dalal V."/>
            <person name="Srivastava S."/>
            <person name="Dixit A."/>
            <person name="Pal A.K."/>
            <person name="Ghazi I.A."/>
            <person name="Yadav M."/>
            <person name="Pandit A."/>
            <person name="Bhargava A."/>
            <person name="Sureshbabu K."/>
            <person name="Batra K."/>
            <person name="Sharma T.R."/>
            <person name="Mohapatra T."/>
            <person name="Singh N.K."/>
            <person name="Messing J."/>
            <person name="Nelson A.B."/>
            <person name="Fuks G."/>
            <person name="Kavchok S."/>
            <person name="Keizer G."/>
            <person name="Linton E."/>
            <person name="Llaca V."/>
            <person name="Song R."/>
            <person name="Tanyolac B."/>
            <person name="Young S."/>
            <person name="Ho-Il K."/>
            <person name="Hahn J.H."/>
            <person name="Sangsakoo G."/>
            <person name="Vanavichit A."/>
            <person name="de Mattos Luiz.A.T."/>
            <person name="Zimmer P.D."/>
            <person name="Malone G."/>
            <person name="Dellagostin O."/>
            <person name="de Oliveira A.C."/>
            <person name="Bevan M."/>
            <person name="Bancroft I."/>
            <person name="Minx P."/>
            <person name="Cordum H."/>
            <person name="Wilson R."/>
            <person name="Cheng Z."/>
            <person name="Jin W."/>
            <person name="Jiang J."/>
            <person name="Leong S.A."/>
            <person name="Iwama H."/>
            <person name="Gojobori T."/>
            <person name="Itoh T."/>
            <person name="Niimura Y."/>
            <person name="Fujii Y."/>
            <person name="Habara T."/>
            <person name="Sakai H."/>
            <person name="Sato Y."/>
            <person name="Wilson G."/>
            <person name="Kumar K."/>
            <person name="McCouch S."/>
            <person name="Juretic N."/>
            <person name="Hoen D."/>
            <person name="Wright S."/>
            <person name="Bruskiewich R."/>
            <person name="Bureau T."/>
            <person name="Miyao A."/>
            <person name="Hirochika H."/>
            <person name="Nishikawa T."/>
            <person name="Kadowaki K."/>
            <person name="Sugiura M."/>
            <person name="Burr B."/>
            <person name="Sasaki T."/>
        </authorList>
    </citation>
    <scope>NUCLEOTIDE SEQUENCE [LARGE SCALE GENOMIC DNA]</scope>
    <source>
        <strain evidence="3">cv. Nipponbare</strain>
    </source>
</reference>
<dbReference type="Proteomes" id="UP000059680">
    <property type="component" value="Chromosome 9"/>
</dbReference>
<dbReference type="InParanoid" id="A0A0P0XN72"/>
<protein>
    <submittedName>
        <fullName evidence="2">Os09g0477550 protein</fullName>
    </submittedName>
</protein>
<feature type="region of interest" description="Disordered" evidence="1">
    <location>
        <begin position="57"/>
        <end position="82"/>
    </location>
</feature>
<keyword evidence="3" id="KW-1185">Reference proteome</keyword>
<reference evidence="2 3" key="3">
    <citation type="journal article" date="2013" name="Rice">
        <title>Improvement of the Oryza sativa Nipponbare reference genome using next generation sequence and optical map data.</title>
        <authorList>
            <person name="Kawahara Y."/>
            <person name="de la Bastide M."/>
            <person name="Hamilton J.P."/>
            <person name="Kanamori H."/>
            <person name="McCombie W.R."/>
            <person name="Ouyang S."/>
            <person name="Schwartz D.C."/>
            <person name="Tanaka T."/>
            <person name="Wu J."/>
            <person name="Zhou S."/>
            <person name="Childs K.L."/>
            <person name="Davidson R.M."/>
            <person name="Lin H."/>
            <person name="Quesada-Ocampo L."/>
            <person name="Vaillancourt B."/>
            <person name="Sakai H."/>
            <person name="Lee S.S."/>
            <person name="Kim J."/>
            <person name="Numa H."/>
            <person name="Itoh T."/>
            <person name="Buell C.R."/>
            <person name="Matsumoto T."/>
        </authorList>
    </citation>
    <scope>NUCLEOTIDE SEQUENCE [LARGE SCALE GENOMIC DNA]</scope>
    <source>
        <strain evidence="3">cv. Nipponbare</strain>
    </source>
</reference>
<evidence type="ECO:0000313" key="2">
    <source>
        <dbReference type="EMBL" id="BAT08609.1"/>
    </source>
</evidence>
<feature type="compositionally biased region" description="Gly residues" evidence="1">
    <location>
        <begin position="60"/>
        <end position="82"/>
    </location>
</feature>
<reference evidence="2 3" key="2">
    <citation type="journal article" date="2013" name="Plant Cell Physiol.">
        <title>Rice Annotation Project Database (RAP-DB): an integrative and interactive database for rice genomics.</title>
        <authorList>
            <person name="Sakai H."/>
            <person name="Lee S.S."/>
            <person name="Tanaka T."/>
            <person name="Numa H."/>
            <person name="Kim J."/>
            <person name="Kawahara Y."/>
            <person name="Wakimoto H."/>
            <person name="Yang C.C."/>
            <person name="Iwamoto M."/>
            <person name="Abe T."/>
            <person name="Yamada Y."/>
            <person name="Muto A."/>
            <person name="Inokuchi H."/>
            <person name="Ikemura T."/>
            <person name="Matsumoto T."/>
            <person name="Sasaki T."/>
            <person name="Itoh T."/>
        </authorList>
    </citation>
    <scope>NUCLEOTIDE SEQUENCE [LARGE SCALE GENOMIC DNA]</scope>
    <source>
        <strain evidence="3">cv. Nipponbare</strain>
    </source>
</reference>
<evidence type="ECO:0000313" key="3">
    <source>
        <dbReference type="Proteomes" id="UP000059680"/>
    </source>
</evidence>
<dbReference type="AlphaFoldDB" id="A0A0P0XN72"/>
<gene>
    <name evidence="2" type="ordered locus">Os09g0477550</name>
    <name evidence="2" type="ORF">OSNPB_090477550</name>
</gene>
<dbReference type="Gramene" id="Os09t0477550-00">
    <property type="protein sequence ID" value="Os09t0477550-00"/>
    <property type="gene ID" value="Os09g0477550"/>
</dbReference>
<dbReference type="PaxDb" id="39947-A0A0P0XN72"/>
<accession>A0A0P0XN72</accession>
<dbReference type="OMA" id="MWQTAAS"/>
<name>A0A0P0XN72_ORYSJ</name>
<evidence type="ECO:0000256" key="1">
    <source>
        <dbReference type="SAM" id="MobiDB-lite"/>
    </source>
</evidence>
<organism evidence="2 3">
    <name type="scientific">Oryza sativa subsp. japonica</name>
    <name type="common">Rice</name>
    <dbReference type="NCBI Taxonomy" id="39947"/>
    <lineage>
        <taxon>Eukaryota</taxon>
        <taxon>Viridiplantae</taxon>
        <taxon>Streptophyta</taxon>
        <taxon>Embryophyta</taxon>
        <taxon>Tracheophyta</taxon>
        <taxon>Spermatophyta</taxon>
        <taxon>Magnoliopsida</taxon>
        <taxon>Liliopsida</taxon>
        <taxon>Poales</taxon>
        <taxon>Poaceae</taxon>
        <taxon>BOP clade</taxon>
        <taxon>Oryzoideae</taxon>
        <taxon>Oryzeae</taxon>
        <taxon>Oryzinae</taxon>
        <taxon>Oryza</taxon>
        <taxon>Oryza sativa</taxon>
    </lineage>
</organism>
<proteinExistence type="predicted"/>
<dbReference type="EMBL" id="AP014965">
    <property type="protein sequence ID" value="BAT08609.1"/>
    <property type="molecule type" value="Genomic_DNA"/>
</dbReference>
<sequence>PRAWETTASGRRGIVWWRGRRPAWRREAQPMAAEAGSAREAWAAEMEAGLAREVRPMEGGRIGARGASGGGGRLGARGAAGSGGGDLGVWRSCRWVWRGLWRTKAGRQGSPVQGSHMSAELVWRWSISALAVDSQVVSSGENPVRPWSDRQRWFIPPPEGVVVLSHPSRVIAGRKPSLSSFEPRRTAVAVFRRFSS</sequence>
<feature type="non-terminal residue" evidence="2">
    <location>
        <position position="1"/>
    </location>
</feature>